<reference evidence="1 2" key="1">
    <citation type="submission" date="2019-02" db="EMBL/GenBank/DDBJ databases">
        <title>Deep-cultivation of Planctomycetes and their phenomic and genomic characterization uncovers novel biology.</title>
        <authorList>
            <person name="Wiegand S."/>
            <person name="Jogler M."/>
            <person name="Boedeker C."/>
            <person name="Pinto D."/>
            <person name="Vollmers J."/>
            <person name="Rivas-Marin E."/>
            <person name="Kohn T."/>
            <person name="Peeters S.H."/>
            <person name="Heuer A."/>
            <person name="Rast P."/>
            <person name="Oberbeckmann S."/>
            <person name="Bunk B."/>
            <person name="Jeske O."/>
            <person name="Meyerdierks A."/>
            <person name="Storesund J.E."/>
            <person name="Kallscheuer N."/>
            <person name="Luecker S."/>
            <person name="Lage O.M."/>
            <person name="Pohl T."/>
            <person name="Merkel B.J."/>
            <person name="Hornburger P."/>
            <person name="Mueller R.-W."/>
            <person name="Bruemmer F."/>
            <person name="Labrenz M."/>
            <person name="Spormann A.M."/>
            <person name="Op den Camp H."/>
            <person name="Overmann J."/>
            <person name="Amann R."/>
            <person name="Jetten M.S.M."/>
            <person name="Mascher T."/>
            <person name="Medema M.H."/>
            <person name="Devos D.P."/>
            <person name="Kaster A.-K."/>
            <person name="Ovreas L."/>
            <person name="Rohde M."/>
            <person name="Galperin M.Y."/>
            <person name="Jogler C."/>
        </authorList>
    </citation>
    <scope>NUCLEOTIDE SEQUENCE [LARGE SCALE GENOMIC DNA]</scope>
    <source>
        <strain evidence="1 2">Pla133</strain>
    </source>
</reference>
<keyword evidence="2" id="KW-1185">Reference proteome</keyword>
<evidence type="ECO:0000313" key="2">
    <source>
        <dbReference type="Proteomes" id="UP000316921"/>
    </source>
</evidence>
<dbReference type="Gene3D" id="1.25.40.80">
    <property type="match status" value="1"/>
</dbReference>
<gene>
    <name evidence="1" type="ORF">Pla133_14700</name>
</gene>
<protein>
    <submittedName>
        <fullName evidence="1">Deoxyribodipyrimidine photo-lyase-related protein</fullName>
    </submittedName>
</protein>
<dbReference type="PANTHER" id="PTHR38657:SF1">
    <property type="entry name" value="SLR1343 PROTEIN"/>
    <property type="match status" value="1"/>
</dbReference>
<dbReference type="AlphaFoldDB" id="A0A518BHD7"/>
<dbReference type="InterPro" id="IPR014729">
    <property type="entry name" value="Rossmann-like_a/b/a_fold"/>
</dbReference>
<dbReference type="RefSeq" id="WP_145064209.1">
    <property type="nucleotide sequence ID" value="NZ_CP036287.1"/>
</dbReference>
<dbReference type="InterPro" id="IPR036134">
    <property type="entry name" value="Crypto/Photolyase_FAD-like_sf"/>
</dbReference>
<dbReference type="Gene3D" id="1.10.579.10">
    <property type="entry name" value="DNA Cyclobutane Dipyrimidine Photolyase, subunit A, domain 3"/>
    <property type="match status" value="1"/>
</dbReference>
<organism evidence="1 2">
    <name type="scientific">Engelhardtia mirabilis</name>
    <dbReference type="NCBI Taxonomy" id="2528011"/>
    <lineage>
        <taxon>Bacteria</taxon>
        <taxon>Pseudomonadati</taxon>
        <taxon>Planctomycetota</taxon>
        <taxon>Planctomycetia</taxon>
        <taxon>Planctomycetia incertae sedis</taxon>
        <taxon>Engelhardtia</taxon>
    </lineage>
</organism>
<dbReference type="Gene3D" id="3.40.50.620">
    <property type="entry name" value="HUPs"/>
    <property type="match status" value="1"/>
</dbReference>
<dbReference type="InterPro" id="IPR052551">
    <property type="entry name" value="UV-DNA_repair_photolyase"/>
</dbReference>
<dbReference type="KEGG" id="pbap:Pla133_14700"/>
<keyword evidence="1" id="KW-0456">Lyase</keyword>
<accession>A0A518BHD7</accession>
<evidence type="ECO:0000313" key="1">
    <source>
        <dbReference type="EMBL" id="QDU66399.1"/>
    </source>
</evidence>
<dbReference type="Proteomes" id="UP000316921">
    <property type="component" value="Chromosome"/>
</dbReference>
<dbReference type="InterPro" id="IPR007357">
    <property type="entry name" value="PhrB-like"/>
</dbReference>
<dbReference type="GO" id="GO:0016829">
    <property type="term" value="F:lyase activity"/>
    <property type="evidence" value="ECO:0007669"/>
    <property type="project" value="UniProtKB-KW"/>
</dbReference>
<dbReference type="Gene3D" id="1.10.10.1710">
    <property type="entry name" value="Deoxyribodipyrimidine photolyase-related"/>
    <property type="match status" value="1"/>
</dbReference>
<dbReference type="SUPFAM" id="SSF48173">
    <property type="entry name" value="Cryptochrome/photolyase FAD-binding domain"/>
    <property type="match status" value="1"/>
</dbReference>
<dbReference type="PANTHER" id="PTHR38657">
    <property type="entry name" value="SLR1343 PROTEIN"/>
    <property type="match status" value="1"/>
</dbReference>
<sequence length="556" mass="62151">MGAFREALDDRSADPEGRTWVFVPYDQLTDRIGPLASLGPERAGIVLVESPWKAARRPYHRRKLALVLANQRHFALEQAERGVAVRHVVARGPYRAALAPLARELGPLVCMRPAERELRADLQPLVDTGALELRPHEGWLTEPADLERAHPRGAPWRMDRFYREVRQRTGVLMDERGKPVGGKYSFDADNRGTWSGAPPAPALPTFQPDAVTREVLELVEREFAHHPGEIDADTLPATRDDARALWTWARRECLEHFGPFQDAMSTRANNLFHTRIAPLLHLHRLLPREVVDDVLDMDLPLQSAEGFIRQVLGWREFVHQVHEATDGLRTSTGMDGAIARSPGDGGWSRWSGRAWESSEAVEGLDGGAAPSALDTTAELPPAFWGSESGLRCLDHEVATVWSTGSGHHITRLMVLANLGTLLGISPRELTDWFWVAYDDAYDWVVEPNVLGMGTFAVGELMTTKPYVSGAAYIDRMGDHCGDCAFHPKRNCPVTRLYWAFLDRNAGALEGNQRVAMPLRSLERRAPQQRELDRRVFEHVHARLAAGERLEPGDLPT</sequence>
<proteinExistence type="predicted"/>
<name>A0A518BHD7_9BACT</name>
<dbReference type="Pfam" id="PF04244">
    <property type="entry name" value="DPRP"/>
    <property type="match status" value="1"/>
</dbReference>
<dbReference type="EMBL" id="CP036287">
    <property type="protein sequence ID" value="QDU66399.1"/>
    <property type="molecule type" value="Genomic_DNA"/>
</dbReference>